<evidence type="ECO:0000313" key="1">
    <source>
        <dbReference type="EMBL" id="VVC95212.1"/>
    </source>
</evidence>
<evidence type="ECO:0000313" key="2">
    <source>
        <dbReference type="Proteomes" id="UP000324832"/>
    </source>
</evidence>
<proteinExistence type="predicted"/>
<organism evidence="1 2">
    <name type="scientific">Leptidea sinapis</name>
    <dbReference type="NCBI Taxonomy" id="189913"/>
    <lineage>
        <taxon>Eukaryota</taxon>
        <taxon>Metazoa</taxon>
        <taxon>Ecdysozoa</taxon>
        <taxon>Arthropoda</taxon>
        <taxon>Hexapoda</taxon>
        <taxon>Insecta</taxon>
        <taxon>Pterygota</taxon>
        <taxon>Neoptera</taxon>
        <taxon>Endopterygota</taxon>
        <taxon>Lepidoptera</taxon>
        <taxon>Glossata</taxon>
        <taxon>Ditrysia</taxon>
        <taxon>Papilionoidea</taxon>
        <taxon>Pieridae</taxon>
        <taxon>Dismorphiinae</taxon>
        <taxon>Leptidea</taxon>
    </lineage>
</organism>
<gene>
    <name evidence="1" type="ORF">LSINAPIS_LOCUS6982</name>
</gene>
<dbReference type="EMBL" id="FZQP02002226">
    <property type="protein sequence ID" value="VVC95212.1"/>
    <property type="molecule type" value="Genomic_DNA"/>
</dbReference>
<accession>A0A5E4QC55</accession>
<reference evidence="1 2" key="1">
    <citation type="submission" date="2017-07" db="EMBL/GenBank/DDBJ databases">
        <authorList>
            <person name="Talla V."/>
            <person name="Backstrom N."/>
        </authorList>
    </citation>
    <scope>NUCLEOTIDE SEQUENCE [LARGE SCALE GENOMIC DNA]</scope>
</reference>
<dbReference type="Proteomes" id="UP000324832">
    <property type="component" value="Unassembled WGS sequence"/>
</dbReference>
<name>A0A5E4QC55_9NEOP</name>
<protein>
    <submittedName>
        <fullName evidence="1">Uncharacterized protein</fullName>
    </submittedName>
</protein>
<keyword evidence="2" id="KW-1185">Reference proteome</keyword>
<sequence>MKQRYLDQTHYRTGCAWARAFRYD</sequence>
<dbReference type="AlphaFoldDB" id="A0A5E4QC55"/>